<gene>
    <name evidence="3" type="ORF">ACFPCV_09295</name>
</gene>
<reference evidence="4" key="1">
    <citation type="journal article" date="2019" name="Int. J. Syst. Evol. Microbiol.">
        <title>The Global Catalogue of Microorganisms (GCM) 10K type strain sequencing project: providing services to taxonomists for standard genome sequencing and annotation.</title>
        <authorList>
            <consortium name="The Broad Institute Genomics Platform"/>
            <consortium name="The Broad Institute Genome Sequencing Center for Infectious Disease"/>
            <person name="Wu L."/>
            <person name="Ma J."/>
        </authorList>
    </citation>
    <scope>NUCLEOTIDE SEQUENCE [LARGE SCALE GENOMIC DNA]</scope>
    <source>
        <strain evidence="4">ZS-22-S1</strain>
    </source>
</reference>
<protein>
    <submittedName>
        <fullName evidence="3">Acyl-CoA synthetase</fullName>
    </submittedName>
</protein>
<dbReference type="Pfam" id="PF13193">
    <property type="entry name" value="AMP-binding_C"/>
    <property type="match status" value="1"/>
</dbReference>
<proteinExistence type="predicted"/>
<feature type="domain" description="AMP-binding enzyme C-terminal" evidence="2">
    <location>
        <begin position="439"/>
        <end position="514"/>
    </location>
</feature>
<dbReference type="InterPro" id="IPR050237">
    <property type="entry name" value="ATP-dep_AMP-bd_enzyme"/>
</dbReference>
<dbReference type="InterPro" id="IPR045851">
    <property type="entry name" value="AMP-bd_C_sf"/>
</dbReference>
<organism evidence="3 4">
    <name type="scientific">Actinophytocola glycyrrhizae</name>
    <dbReference type="NCBI Taxonomy" id="2044873"/>
    <lineage>
        <taxon>Bacteria</taxon>
        <taxon>Bacillati</taxon>
        <taxon>Actinomycetota</taxon>
        <taxon>Actinomycetes</taxon>
        <taxon>Pseudonocardiales</taxon>
        <taxon>Pseudonocardiaceae</taxon>
    </lineage>
</organism>
<dbReference type="InterPro" id="IPR025110">
    <property type="entry name" value="AMP-bd_C"/>
</dbReference>
<evidence type="ECO:0000259" key="2">
    <source>
        <dbReference type="Pfam" id="PF13193"/>
    </source>
</evidence>
<evidence type="ECO:0000313" key="4">
    <source>
        <dbReference type="Proteomes" id="UP001595859"/>
    </source>
</evidence>
<sequence>MALNIADLFEHAVDAFSDRIAIACGDRAATFADLEGRANQLAHHLAEQGIGRGDHIGLYSRNSIEAIETLLAAYKLRAVTVNVNYRYVENELRYLFDNADLVAVVHERRYSDRVAAVLPGTPGVRHTIVIDDGTDLRSDSTGYEAALAARSTARDFGERSPDDLYILFTGGTTGYPKGVMWRHEDVWRTLGGGIDFYTGEALPDEWAQSRRGRETGGMTRLPCAPLIHGAAQWATLPALFSGDTVVLLPQFDPHEVWKAIDRHQVKVVTIVGDAMARPLLAAYQEGGYDASSVIAFSSHAALFSPSVKEQILEALPNAVITDAIGSSESGFQGMGVILKGSKPSTGGPRVNGGPKTVVIDEDNRPVAPGETGRLARGGHVPIGYYKDPEKTASIFVEVGGERYVVAGDYARLEEDGTITLLGRGNVSINTGGEKVFPEEVEAALKSHPDVFDALVVGVRDERLGQRVAALVQPWAGRAVDFAALDAHVREQLAGYKTPRSIWVVEQVGRAPSGKPDYRWAKTYTEEHEPMWKAANVGV</sequence>
<dbReference type="Pfam" id="PF00501">
    <property type="entry name" value="AMP-binding"/>
    <property type="match status" value="1"/>
</dbReference>
<dbReference type="PROSITE" id="PS00455">
    <property type="entry name" value="AMP_BINDING"/>
    <property type="match status" value="1"/>
</dbReference>
<dbReference type="SUPFAM" id="SSF56801">
    <property type="entry name" value="Acetyl-CoA synthetase-like"/>
    <property type="match status" value="1"/>
</dbReference>
<dbReference type="InterPro" id="IPR020845">
    <property type="entry name" value="AMP-binding_CS"/>
</dbReference>
<evidence type="ECO:0000259" key="1">
    <source>
        <dbReference type="Pfam" id="PF00501"/>
    </source>
</evidence>
<dbReference type="PANTHER" id="PTHR43767:SF1">
    <property type="entry name" value="NONRIBOSOMAL PEPTIDE SYNTHASE PES1 (EUROFUNG)-RELATED"/>
    <property type="match status" value="1"/>
</dbReference>
<dbReference type="RefSeq" id="WP_378055636.1">
    <property type="nucleotide sequence ID" value="NZ_JBHSIS010000003.1"/>
</dbReference>
<dbReference type="Gene3D" id="3.40.50.12780">
    <property type="entry name" value="N-terminal domain of ligase-like"/>
    <property type="match status" value="1"/>
</dbReference>
<dbReference type="PANTHER" id="PTHR43767">
    <property type="entry name" value="LONG-CHAIN-FATTY-ACID--COA LIGASE"/>
    <property type="match status" value="1"/>
</dbReference>
<dbReference type="InterPro" id="IPR000873">
    <property type="entry name" value="AMP-dep_synth/lig_dom"/>
</dbReference>
<comment type="caution">
    <text evidence="3">The sequence shown here is derived from an EMBL/GenBank/DDBJ whole genome shotgun (WGS) entry which is preliminary data.</text>
</comment>
<evidence type="ECO:0000313" key="3">
    <source>
        <dbReference type="EMBL" id="MFC4853702.1"/>
    </source>
</evidence>
<dbReference type="Gene3D" id="3.30.300.30">
    <property type="match status" value="1"/>
</dbReference>
<dbReference type="NCBIfam" id="NF005863">
    <property type="entry name" value="PRK07798.1"/>
    <property type="match status" value="1"/>
</dbReference>
<dbReference type="Proteomes" id="UP001595859">
    <property type="component" value="Unassembled WGS sequence"/>
</dbReference>
<name>A0ABV9RWM1_9PSEU</name>
<accession>A0ABV9RWM1</accession>
<feature type="domain" description="AMP-dependent synthetase/ligase" evidence="1">
    <location>
        <begin position="9"/>
        <end position="385"/>
    </location>
</feature>
<keyword evidence="4" id="KW-1185">Reference proteome</keyword>
<dbReference type="EMBL" id="JBHSIS010000003">
    <property type="protein sequence ID" value="MFC4853702.1"/>
    <property type="molecule type" value="Genomic_DNA"/>
</dbReference>
<dbReference type="InterPro" id="IPR042099">
    <property type="entry name" value="ANL_N_sf"/>
</dbReference>